<dbReference type="InterPro" id="IPR001638">
    <property type="entry name" value="Solute-binding_3/MltF_N"/>
</dbReference>
<dbReference type="PROSITE" id="PS01039">
    <property type="entry name" value="SBP_BACTERIAL_3"/>
    <property type="match status" value="1"/>
</dbReference>
<dbReference type="PANTHER" id="PTHR35936:SF37">
    <property type="entry name" value="AMINO ACID ABC TRANSPORTER SUBSTRATE-BINDING PROTEIN"/>
    <property type="match status" value="1"/>
</dbReference>
<dbReference type="Gene3D" id="3.40.190.10">
    <property type="entry name" value="Periplasmic binding protein-like II"/>
    <property type="match status" value="2"/>
</dbReference>
<evidence type="ECO:0000256" key="4">
    <source>
        <dbReference type="RuleBase" id="RU003744"/>
    </source>
</evidence>
<dbReference type="OrthoDB" id="6192933at2"/>
<dbReference type="GO" id="GO:0030313">
    <property type="term" value="C:cell envelope"/>
    <property type="evidence" value="ECO:0007669"/>
    <property type="project" value="UniProtKB-SubCell"/>
</dbReference>
<gene>
    <name evidence="7" type="ORF">SAMN02982922_1808</name>
</gene>
<feature type="signal peptide" evidence="5">
    <location>
        <begin position="1"/>
        <end position="25"/>
    </location>
</feature>
<dbReference type="RefSeq" id="WP_085463861.1">
    <property type="nucleotide sequence ID" value="NZ_FXBL01000004.1"/>
</dbReference>
<accession>A0A1X7NH21</accession>
<evidence type="ECO:0000256" key="5">
    <source>
        <dbReference type="SAM" id="SignalP"/>
    </source>
</evidence>
<dbReference type="SUPFAM" id="SSF53850">
    <property type="entry name" value="Periplasmic binding protein-like II"/>
    <property type="match status" value="1"/>
</dbReference>
<protein>
    <submittedName>
        <fullName evidence="7">Amino acid ABC transporter substrate-binding protein, PAAT family</fullName>
    </submittedName>
</protein>
<feature type="chain" id="PRO_5012575515" evidence="5">
    <location>
        <begin position="26"/>
        <end position="264"/>
    </location>
</feature>
<comment type="similarity">
    <text evidence="2 4">Belongs to the bacterial solute-binding protein 3 family.</text>
</comment>
<feature type="domain" description="Solute-binding protein family 3/N-terminal" evidence="6">
    <location>
        <begin position="36"/>
        <end position="256"/>
    </location>
</feature>
<dbReference type="SMART" id="SM00062">
    <property type="entry name" value="PBPb"/>
    <property type="match status" value="1"/>
</dbReference>
<proteinExistence type="inferred from homology"/>
<evidence type="ECO:0000313" key="7">
    <source>
        <dbReference type="EMBL" id="SMH36641.1"/>
    </source>
</evidence>
<sequence>MLKRLSSFFVSVTAALLVMQSSAFSGTLDEILQRGTVRIAVMQDFAPFGALNAKLEPEGYDIDVAKRIAENLGVKLELVVTTGANRIPYLQTDKADIVVAALGANPERAKSIWFSSAYAPFYSGVFASGKVDIKSYADLAGKTVGVTRGNLEDLEISRLAPPDANIMRFEDNATTTSAWLTGQVEVLVSGNTAAAVIAANNPGLDIESKIVIKNSPAFLGVTRGNEDLLRWLNVFILHQRLAGGLDELSEKWFGEPLPATLPSL</sequence>
<dbReference type="PANTHER" id="PTHR35936">
    <property type="entry name" value="MEMBRANE-BOUND LYTIC MUREIN TRANSGLYCOSYLASE F"/>
    <property type="match status" value="1"/>
</dbReference>
<evidence type="ECO:0000259" key="6">
    <source>
        <dbReference type="SMART" id="SM00062"/>
    </source>
</evidence>
<organism evidence="7 8">
    <name type="scientific">Mesorhizobium australicum</name>
    <dbReference type="NCBI Taxonomy" id="536018"/>
    <lineage>
        <taxon>Bacteria</taxon>
        <taxon>Pseudomonadati</taxon>
        <taxon>Pseudomonadota</taxon>
        <taxon>Alphaproteobacteria</taxon>
        <taxon>Hyphomicrobiales</taxon>
        <taxon>Phyllobacteriaceae</taxon>
        <taxon>Mesorhizobium</taxon>
    </lineage>
</organism>
<comment type="subcellular location">
    <subcellularLocation>
        <location evidence="1">Cell envelope</location>
    </subcellularLocation>
</comment>
<reference evidence="7 8" key="1">
    <citation type="submission" date="2017-04" db="EMBL/GenBank/DDBJ databases">
        <authorList>
            <person name="Afonso C.L."/>
            <person name="Miller P.J."/>
            <person name="Scott M.A."/>
            <person name="Spackman E."/>
            <person name="Goraichik I."/>
            <person name="Dimitrov K.M."/>
            <person name="Suarez D.L."/>
            <person name="Swayne D.E."/>
        </authorList>
    </citation>
    <scope>NUCLEOTIDE SEQUENCE [LARGE SCALE GENOMIC DNA]</scope>
    <source>
        <strain evidence="7 8">B5P</strain>
    </source>
</reference>
<dbReference type="EMBL" id="FXBL01000004">
    <property type="protein sequence ID" value="SMH36641.1"/>
    <property type="molecule type" value="Genomic_DNA"/>
</dbReference>
<evidence type="ECO:0000313" key="8">
    <source>
        <dbReference type="Proteomes" id="UP000193083"/>
    </source>
</evidence>
<dbReference type="AlphaFoldDB" id="A0A1X7NH21"/>
<keyword evidence="8" id="KW-1185">Reference proteome</keyword>
<evidence type="ECO:0000256" key="2">
    <source>
        <dbReference type="ARBA" id="ARBA00010333"/>
    </source>
</evidence>
<dbReference type="CDD" id="cd01072">
    <property type="entry name" value="PBP2_SMa0082_like"/>
    <property type="match status" value="1"/>
</dbReference>
<evidence type="ECO:0000256" key="3">
    <source>
        <dbReference type="ARBA" id="ARBA00022729"/>
    </source>
</evidence>
<dbReference type="InterPro" id="IPR018313">
    <property type="entry name" value="SBP_3_CS"/>
</dbReference>
<keyword evidence="3 5" id="KW-0732">Signal</keyword>
<dbReference type="Pfam" id="PF00497">
    <property type="entry name" value="SBP_bac_3"/>
    <property type="match status" value="1"/>
</dbReference>
<name>A0A1X7NH21_9HYPH</name>
<evidence type="ECO:0000256" key="1">
    <source>
        <dbReference type="ARBA" id="ARBA00004196"/>
    </source>
</evidence>
<dbReference type="Proteomes" id="UP000193083">
    <property type="component" value="Unassembled WGS sequence"/>
</dbReference>